<dbReference type="RefSeq" id="WP_035513396.1">
    <property type="nucleotide sequence ID" value="NZ_KN234745.1"/>
</dbReference>
<dbReference type="HOGENOM" id="CLU_010194_1_2_6"/>
<sequence length="250" mass="25745">MDQRTVAVVGGSGGLGAASCRRLAADGYGLHIGYHRNSDRARALSEELGALGVPVTSSAVDLRDPDAVDNFLSEAGSSDWPLTAVVNATGPAIPLCPLVNVTPEQFREIMETDVFGAFHLLTAAARRLPPGGALVQLLTTAVLRTLENDGMSGIPKTAIAGIVRQLAREIAGDGKRINAVAPGVIDVGIVHSSFTADQTAQDVIRLCLDRTPAPRLGDPGEVAATVAFLLSPGAAYINGQIIGVDGGYSA</sequence>
<comment type="similarity">
    <text evidence="1">Belongs to the short-chain dehydrogenases/reductases (SDR) family.</text>
</comment>
<evidence type="ECO:0000256" key="2">
    <source>
        <dbReference type="ARBA" id="ARBA00023002"/>
    </source>
</evidence>
<accession>A0A095XUV1</accession>
<dbReference type="EMBL" id="AUVB01000054">
    <property type="protein sequence ID" value="KGE03471.1"/>
    <property type="molecule type" value="Genomic_DNA"/>
</dbReference>
<evidence type="ECO:0000256" key="1">
    <source>
        <dbReference type="ARBA" id="ARBA00006484"/>
    </source>
</evidence>
<dbReference type="OrthoDB" id="9793499at2"/>
<dbReference type="PANTHER" id="PTHR43639:SF1">
    <property type="entry name" value="SHORT-CHAIN DEHYDROGENASE_REDUCTASE FAMILY PROTEIN"/>
    <property type="match status" value="1"/>
</dbReference>
<dbReference type="Pfam" id="PF13561">
    <property type="entry name" value="adh_short_C2"/>
    <property type="match status" value="1"/>
</dbReference>
<gene>
    <name evidence="3" type="ORF">HRUBRA_01850</name>
</gene>
<proteinExistence type="inferred from homology"/>
<dbReference type="PRINTS" id="PR00081">
    <property type="entry name" value="GDHRDH"/>
</dbReference>
<dbReference type="Proteomes" id="UP000029640">
    <property type="component" value="Unassembled WGS sequence"/>
</dbReference>
<organism evidence="3 4">
    <name type="scientific">Pseudohaliea rubra DSM 19751</name>
    <dbReference type="NCBI Taxonomy" id="1265313"/>
    <lineage>
        <taxon>Bacteria</taxon>
        <taxon>Pseudomonadati</taxon>
        <taxon>Pseudomonadota</taxon>
        <taxon>Gammaproteobacteria</taxon>
        <taxon>Cellvibrionales</taxon>
        <taxon>Halieaceae</taxon>
        <taxon>Pseudohaliea</taxon>
    </lineage>
</organism>
<reference evidence="3 4" key="1">
    <citation type="journal article" date="2014" name="Genome Announc.">
        <title>Genome Sequence of Gammaproteobacterial Pseudohaliea rubra Type Strain DSM 19751, Isolated from Coastal Seawater of the Mediterranean Sea.</title>
        <authorList>
            <person name="Spring S."/>
            <person name="Fiebig A."/>
            <person name="Riedel T."/>
            <person name="Goker M."/>
            <person name="Klenk H.P."/>
        </authorList>
    </citation>
    <scope>NUCLEOTIDE SEQUENCE [LARGE SCALE GENOMIC DNA]</scope>
    <source>
        <strain evidence="3 4">DSM 19751</strain>
    </source>
</reference>
<keyword evidence="4" id="KW-1185">Reference proteome</keyword>
<dbReference type="STRING" id="1265313.HRUBRA_01850"/>
<dbReference type="InterPro" id="IPR036291">
    <property type="entry name" value="NAD(P)-bd_dom_sf"/>
</dbReference>
<dbReference type="SUPFAM" id="SSF51735">
    <property type="entry name" value="NAD(P)-binding Rossmann-fold domains"/>
    <property type="match status" value="1"/>
</dbReference>
<evidence type="ECO:0000313" key="4">
    <source>
        <dbReference type="Proteomes" id="UP000029640"/>
    </source>
</evidence>
<dbReference type="PANTHER" id="PTHR43639">
    <property type="entry name" value="OXIDOREDUCTASE, SHORT-CHAIN DEHYDROGENASE/REDUCTASE FAMILY (AFU_ORTHOLOGUE AFUA_5G02870)"/>
    <property type="match status" value="1"/>
</dbReference>
<dbReference type="InterPro" id="IPR002347">
    <property type="entry name" value="SDR_fam"/>
</dbReference>
<dbReference type="AlphaFoldDB" id="A0A095XUV1"/>
<keyword evidence="2 3" id="KW-0560">Oxidoreductase</keyword>
<comment type="caution">
    <text evidence="3">The sequence shown here is derived from an EMBL/GenBank/DDBJ whole genome shotgun (WGS) entry which is preliminary data.</text>
</comment>
<dbReference type="Gene3D" id="3.40.50.720">
    <property type="entry name" value="NAD(P)-binding Rossmann-like Domain"/>
    <property type="match status" value="1"/>
</dbReference>
<name>A0A095XUV1_9GAMM</name>
<dbReference type="GO" id="GO:0004316">
    <property type="term" value="F:3-oxoacyl-[acyl-carrier-protein] reductase (NADPH) activity"/>
    <property type="evidence" value="ECO:0007669"/>
    <property type="project" value="UniProtKB-EC"/>
</dbReference>
<dbReference type="EC" id="1.1.1.100" evidence="3"/>
<dbReference type="eggNOG" id="COG1028">
    <property type="taxonomic scope" value="Bacteria"/>
</dbReference>
<protein>
    <submittedName>
        <fullName evidence="3">3-oxoacyl-[acyl-carrier protein] reductase</fullName>
        <ecNumber evidence="3">1.1.1.100</ecNumber>
    </submittedName>
</protein>
<dbReference type="PROSITE" id="PS51257">
    <property type="entry name" value="PROKAR_LIPOPROTEIN"/>
    <property type="match status" value="1"/>
</dbReference>
<evidence type="ECO:0000313" key="3">
    <source>
        <dbReference type="EMBL" id="KGE03471.1"/>
    </source>
</evidence>